<organism evidence="1 2">
    <name type="scientific">Opitutus terrae (strain DSM 11246 / JCM 15787 / PB90-1)</name>
    <dbReference type="NCBI Taxonomy" id="452637"/>
    <lineage>
        <taxon>Bacteria</taxon>
        <taxon>Pseudomonadati</taxon>
        <taxon>Verrucomicrobiota</taxon>
        <taxon>Opitutia</taxon>
        <taxon>Opitutales</taxon>
        <taxon>Opitutaceae</taxon>
        <taxon>Opitutus</taxon>
    </lineage>
</organism>
<dbReference type="InterPro" id="IPR016155">
    <property type="entry name" value="Mopterin_synth/thiamin_S_b"/>
</dbReference>
<accession>B1ZXL4</accession>
<evidence type="ECO:0000313" key="2">
    <source>
        <dbReference type="Proteomes" id="UP000007013"/>
    </source>
</evidence>
<dbReference type="STRING" id="452637.Oter_0948"/>
<dbReference type="AlphaFoldDB" id="B1ZXL4"/>
<dbReference type="InterPro" id="IPR012675">
    <property type="entry name" value="Beta-grasp_dom_sf"/>
</dbReference>
<dbReference type="eggNOG" id="COG1977">
    <property type="taxonomic scope" value="Bacteria"/>
</dbReference>
<dbReference type="SUPFAM" id="SSF54285">
    <property type="entry name" value="MoaD/ThiS"/>
    <property type="match status" value="1"/>
</dbReference>
<dbReference type="OrthoDB" id="9801945at2"/>
<reference evidence="1 2" key="1">
    <citation type="journal article" date="2011" name="J. Bacteriol.">
        <title>Genome sequence of the verrucomicrobium Opitutus terrae PB90-1, an abundant inhabitant of rice paddy soil ecosystems.</title>
        <authorList>
            <person name="van Passel M.W."/>
            <person name="Kant R."/>
            <person name="Palva A."/>
            <person name="Copeland A."/>
            <person name="Lucas S."/>
            <person name="Lapidus A."/>
            <person name="Glavina del Rio T."/>
            <person name="Pitluck S."/>
            <person name="Goltsman E."/>
            <person name="Clum A."/>
            <person name="Sun H."/>
            <person name="Schmutz J."/>
            <person name="Larimer F.W."/>
            <person name="Land M.L."/>
            <person name="Hauser L."/>
            <person name="Kyrpides N."/>
            <person name="Mikhailova N."/>
            <person name="Richardson P.P."/>
            <person name="Janssen P.H."/>
            <person name="de Vos W.M."/>
            <person name="Smidt H."/>
        </authorList>
    </citation>
    <scope>NUCLEOTIDE SEQUENCE [LARGE SCALE GENOMIC DNA]</scope>
    <source>
        <strain evidence="2">DSM 11246 / JCM 15787 / PB90-1</strain>
    </source>
</reference>
<dbReference type="Gene3D" id="3.10.20.30">
    <property type="match status" value="1"/>
</dbReference>
<proteinExistence type="predicted"/>
<dbReference type="RefSeq" id="WP_012373774.1">
    <property type="nucleotide sequence ID" value="NC_010571.1"/>
</dbReference>
<keyword evidence="2" id="KW-1185">Reference proteome</keyword>
<sequence>MPTVSIRYFALLREQRGLSEERLTTEAATPDALYAELRARHGFTLPPDRVRAAIDGEFVSSGAPLRDGQAVVFIPPVAGG</sequence>
<dbReference type="KEGG" id="ote:Oter_0948"/>
<dbReference type="InterPro" id="IPR003749">
    <property type="entry name" value="ThiS/MoaD-like"/>
</dbReference>
<dbReference type="EMBL" id="CP001032">
    <property type="protein sequence ID" value="ACB74236.1"/>
    <property type="molecule type" value="Genomic_DNA"/>
</dbReference>
<gene>
    <name evidence="1" type="ordered locus">Oter_0948</name>
</gene>
<name>B1ZXL4_OPITP</name>
<protein>
    <submittedName>
        <fullName evidence="1">ThiamineS protein</fullName>
    </submittedName>
</protein>
<dbReference type="Pfam" id="PF02597">
    <property type="entry name" value="ThiS"/>
    <property type="match status" value="1"/>
</dbReference>
<evidence type="ECO:0000313" key="1">
    <source>
        <dbReference type="EMBL" id="ACB74236.1"/>
    </source>
</evidence>
<dbReference type="CDD" id="cd00754">
    <property type="entry name" value="Ubl_MoaD"/>
    <property type="match status" value="1"/>
</dbReference>
<dbReference type="HOGENOM" id="CLU_114601_4_1_0"/>
<dbReference type="Proteomes" id="UP000007013">
    <property type="component" value="Chromosome"/>
</dbReference>